<feature type="domain" description="Histidine kinase/HSP90-like ATPase" evidence="10">
    <location>
        <begin position="451"/>
        <end position="557"/>
    </location>
</feature>
<keyword evidence="9" id="KW-1133">Transmembrane helix</keyword>
<keyword evidence="6" id="KW-0418">Kinase</keyword>
<feature type="transmembrane region" description="Helical" evidence="9">
    <location>
        <begin position="281"/>
        <end position="303"/>
    </location>
</feature>
<keyword evidence="9" id="KW-0812">Transmembrane</keyword>
<evidence type="ECO:0000256" key="7">
    <source>
        <dbReference type="ARBA" id="ARBA00022840"/>
    </source>
</evidence>
<dbReference type="OrthoDB" id="7297573at2"/>
<dbReference type="Gene3D" id="3.30.565.10">
    <property type="entry name" value="Histidine kinase-like ATPase, C-terminal domain"/>
    <property type="match status" value="1"/>
</dbReference>
<feature type="transmembrane region" description="Helical" evidence="9">
    <location>
        <begin position="35"/>
        <end position="55"/>
    </location>
</feature>
<evidence type="ECO:0000313" key="13">
    <source>
        <dbReference type="Proteomes" id="UP000280346"/>
    </source>
</evidence>
<dbReference type="GO" id="GO:0004673">
    <property type="term" value="F:protein histidine kinase activity"/>
    <property type="evidence" value="ECO:0007669"/>
    <property type="project" value="UniProtKB-EC"/>
</dbReference>
<dbReference type="Proteomes" id="UP000280346">
    <property type="component" value="Unassembled WGS sequence"/>
</dbReference>
<feature type="domain" description="Signal transduction histidine kinase HWE region" evidence="11">
    <location>
        <begin position="354"/>
        <end position="444"/>
    </location>
</feature>
<comment type="catalytic activity">
    <reaction evidence="1">
        <text>ATP + protein L-histidine = ADP + protein N-phospho-L-histidine.</text>
        <dbReference type="EC" id="2.7.13.3"/>
    </reaction>
</comment>
<dbReference type="CDD" id="cd12914">
    <property type="entry name" value="PDC1_DGC_like"/>
    <property type="match status" value="1"/>
</dbReference>
<proteinExistence type="predicted"/>
<evidence type="ECO:0000256" key="1">
    <source>
        <dbReference type="ARBA" id="ARBA00000085"/>
    </source>
</evidence>
<dbReference type="PANTHER" id="PTHR41523">
    <property type="entry name" value="TWO-COMPONENT SYSTEM SENSOR PROTEIN"/>
    <property type="match status" value="1"/>
</dbReference>
<dbReference type="InterPro" id="IPR036890">
    <property type="entry name" value="HATPase_C_sf"/>
</dbReference>
<dbReference type="RefSeq" id="WP_126995890.1">
    <property type="nucleotide sequence ID" value="NZ_JBNPXW010000006.1"/>
</dbReference>
<keyword evidence="4" id="KW-0808">Transferase</keyword>
<comment type="caution">
    <text evidence="12">The sequence shown here is derived from an EMBL/GenBank/DDBJ whole genome shotgun (WGS) entry which is preliminary data.</text>
</comment>
<keyword evidence="7" id="KW-0067">ATP-binding</keyword>
<evidence type="ECO:0000259" key="10">
    <source>
        <dbReference type="SMART" id="SM00387"/>
    </source>
</evidence>
<dbReference type="InterPro" id="IPR011102">
    <property type="entry name" value="Sig_transdc_His_kinase_HWE"/>
</dbReference>
<dbReference type="AlphaFoldDB" id="A0A3S0VKF1"/>
<evidence type="ECO:0000259" key="11">
    <source>
        <dbReference type="SMART" id="SM00911"/>
    </source>
</evidence>
<evidence type="ECO:0000256" key="9">
    <source>
        <dbReference type="SAM" id="Phobius"/>
    </source>
</evidence>
<dbReference type="InterPro" id="IPR003594">
    <property type="entry name" value="HATPase_dom"/>
</dbReference>
<name>A0A3S0VKF1_9PROT</name>
<dbReference type="InterPro" id="IPR011495">
    <property type="entry name" value="Sig_transdc_His_kin_sub2_dim/P"/>
</dbReference>
<accession>A0A3S0VKF1</accession>
<evidence type="ECO:0000256" key="3">
    <source>
        <dbReference type="ARBA" id="ARBA00022553"/>
    </source>
</evidence>
<dbReference type="Pfam" id="PF07568">
    <property type="entry name" value="HisKA_2"/>
    <property type="match status" value="1"/>
</dbReference>
<dbReference type="Gene3D" id="3.30.450.20">
    <property type="entry name" value="PAS domain"/>
    <property type="match status" value="1"/>
</dbReference>
<dbReference type="PANTHER" id="PTHR41523:SF8">
    <property type="entry name" value="ETHYLENE RESPONSE SENSOR PROTEIN"/>
    <property type="match status" value="1"/>
</dbReference>
<protein>
    <recommendedName>
        <fullName evidence="2">histidine kinase</fullName>
        <ecNumber evidence="2">2.7.13.3</ecNumber>
    </recommendedName>
</protein>
<reference evidence="12 13" key="1">
    <citation type="submission" date="2018-12" db="EMBL/GenBank/DDBJ databases">
        <authorList>
            <person name="Yang Y."/>
        </authorList>
    </citation>
    <scope>NUCLEOTIDE SEQUENCE [LARGE SCALE GENOMIC DNA]</scope>
    <source>
        <strain evidence="12 13">GSF71</strain>
    </source>
</reference>
<dbReference type="EMBL" id="RZIJ01000003">
    <property type="protein sequence ID" value="RUQ74644.1"/>
    <property type="molecule type" value="Genomic_DNA"/>
</dbReference>
<dbReference type="SUPFAM" id="SSF55874">
    <property type="entry name" value="ATPase domain of HSP90 chaperone/DNA topoisomerase II/histidine kinase"/>
    <property type="match status" value="1"/>
</dbReference>
<dbReference type="SMART" id="SM00387">
    <property type="entry name" value="HATPase_c"/>
    <property type="match status" value="1"/>
</dbReference>
<evidence type="ECO:0000256" key="8">
    <source>
        <dbReference type="SAM" id="MobiDB-lite"/>
    </source>
</evidence>
<sequence length="559" mass="61041">MPPSPDQAPSRHDDQPRGDQSAAPPARIRRTARRLGVGATLIAVSVAVLLLAAGYRAHRDAESEILSETETLTDMAADHTARFIEAADLMLDRLRQLGEQTEWNDPAQSVRLAAELRRLRGFMPAAIRLGVWDGEGKRLTSTEDELPAGFSIADRPYFIAHATGPDGESRGLAISEPMTSKLDGSTILVLSRRLNRPDGSFAGIVTLSFNPIELVRHPLRPHRNEPLSIRWMRDDQQPLAAEGPLPGTVGIAAQSRVGSYPLLVETRMPENAVRERWLARVYPYLALGLVVLFGFGASAWMLLRWASTEDVYRSTLATLATRLRRSNADLEERVDERTKALSDMVAQRDLLLKEVNHRLKNSLQLACALVQMQGQSVTGPEARQQLADTVARLQAIARVHDQLYQTEDVRRVAAATYLHSLCADLEQSALASQRFWRIIVAADESVELPTDQAVPVGLMVNELVTNALKHGQPTASDGNAWTVEVGLVRIDDGQGGGQLRLSVRDHGPGLPGGALPRKDGSLGMKLLNGLTRQLNASLAVENAAPGARIVVTFRPQDVA</sequence>
<dbReference type="GO" id="GO:0005524">
    <property type="term" value="F:ATP binding"/>
    <property type="evidence" value="ECO:0007669"/>
    <property type="project" value="UniProtKB-KW"/>
</dbReference>
<evidence type="ECO:0000313" key="12">
    <source>
        <dbReference type="EMBL" id="RUQ74644.1"/>
    </source>
</evidence>
<keyword evidence="13" id="KW-1185">Reference proteome</keyword>
<evidence type="ECO:0000256" key="4">
    <source>
        <dbReference type="ARBA" id="ARBA00022679"/>
    </source>
</evidence>
<keyword evidence="3" id="KW-0597">Phosphoprotein</keyword>
<evidence type="ECO:0000256" key="2">
    <source>
        <dbReference type="ARBA" id="ARBA00012438"/>
    </source>
</evidence>
<keyword evidence="5" id="KW-0547">Nucleotide-binding</keyword>
<organism evidence="12 13">
    <name type="scientific">Azospirillum doebereinerae</name>
    <dbReference type="NCBI Taxonomy" id="92933"/>
    <lineage>
        <taxon>Bacteria</taxon>
        <taxon>Pseudomonadati</taxon>
        <taxon>Pseudomonadota</taxon>
        <taxon>Alphaproteobacteria</taxon>
        <taxon>Rhodospirillales</taxon>
        <taxon>Azospirillaceae</taxon>
        <taxon>Azospirillum</taxon>
    </lineage>
</organism>
<feature type="region of interest" description="Disordered" evidence="8">
    <location>
        <begin position="1"/>
        <end position="25"/>
    </location>
</feature>
<gene>
    <name evidence="12" type="ORF">EJ913_06315</name>
</gene>
<keyword evidence="9" id="KW-0472">Membrane</keyword>
<dbReference type="SMART" id="SM00911">
    <property type="entry name" value="HWE_HK"/>
    <property type="match status" value="1"/>
</dbReference>
<dbReference type="EC" id="2.7.13.3" evidence="2"/>
<evidence type="ECO:0000256" key="6">
    <source>
        <dbReference type="ARBA" id="ARBA00022777"/>
    </source>
</evidence>
<evidence type="ECO:0000256" key="5">
    <source>
        <dbReference type="ARBA" id="ARBA00022741"/>
    </source>
</evidence>
<dbReference type="Pfam" id="PF02518">
    <property type="entry name" value="HATPase_c"/>
    <property type="match status" value="1"/>
</dbReference>